<evidence type="ECO:0000313" key="2">
    <source>
        <dbReference type="Proteomes" id="UP001181693"/>
    </source>
</evidence>
<gene>
    <name evidence="1" type="ORF">GDO54_018125</name>
</gene>
<dbReference type="AlphaFoldDB" id="A0AAV3A1X4"/>
<sequence length="173" mass="20032">MWNSRACERHWVERNWPPRSALKSGDLNILHEPLVDRKNIIFPPLHMKLGLMKQFVKALPTKGECFKYLILAFLSLSFEKIKAGVFDGPQIRQLIKDEHFIRTMSEVKSDHLKPLSRTFLGSTRANNYIEIVQKLLESYKMLGCIISIKVHFLHSHLSNFPENLGAVSYEQGE</sequence>
<dbReference type="PANTHER" id="PTHR46114">
    <property type="entry name" value="APPLE DOMAIN-CONTAINING PROTEIN"/>
    <property type="match status" value="1"/>
</dbReference>
<protein>
    <submittedName>
        <fullName evidence="1">Uncharacterized protein</fullName>
    </submittedName>
</protein>
<name>A0AAV3A1X4_PYXAD</name>
<proteinExistence type="predicted"/>
<reference evidence="1" key="1">
    <citation type="thesis" date="2020" institute="ProQuest LLC" country="789 East Eisenhower Parkway, Ann Arbor, MI, USA">
        <title>Comparative Genomics and Chromosome Evolution.</title>
        <authorList>
            <person name="Mudd A.B."/>
        </authorList>
    </citation>
    <scope>NUCLEOTIDE SEQUENCE</scope>
    <source>
        <strain evidence="1">1538</strain>
        <tissue evidence="1">Blood</tissue>
    </source>
</reference>
<organism evidence="1 2">
    <name type="scientific">Pyxicephalus adspersus</name>
    <name type="common">African bullfrog</name>
    <dbReference type="NCBI Taxonomy" id="30357"/>
    <lineage>
        <taxon>Eukaryota</taxon>
        <taxon>Metazoa</taxon>
        <taxon>Chordata</taxon>
        <taxon>Craniata</taxon>
        <taxon>Vertebrata</taxon>
        <taxon>Euteleostomi</taxon>
        <taxon>Amphibia</taxon>
        <taxon>Batrachia</taxon>
        <taxon>Anura</taxon>
        <taxon>Neobatrachia</taxon>
        <taxon>Ranoidea</taxon>
        <taxon>Pyxicephalidae</taxon>
        <taxon>Pyxicephalinae</taxon>
        <taxon>Pyxicephalus</taxon>
    </lineage>
</organism>
<comment type="caution">
    <text evidence="1">The sequence shown here is derived from an EMBL/GenBank/DDBJ whole genome shotgun (WGS) entry which is preliminary data.</text>
</comment>
<keyword evidence="2" id="KW-1185">Reference proteome</keyword>
<dbReference type="EMBL" id="DYDO01000007">
    <property type="protein sequence ID" value="DBA21505.1"/>
    <property type="molecule type" value="Genomic_DNA"/>
</dbReference>
<dbReference type="PANTHER" id="PTHR46114:SF1">
    <property type="entry name" value="ZAD DOMAIN-CONTAINING PROTEIN"/>
    <property type="match status" value="1"/>
</dbReference>
<dbReference type="Proteomes" id="UP001181693">
    <property type="component" value="Unassembled WGS sequence"/>
</dbReference>
<accession>A0AAV3A1X4</accession>
<evidence type="ECO:0000313" key="1">
    <source>
        <dbReference type="EMBL" id="DBA21505.1"/>
    </source>
</evidence>